<comment type="caution">
    <text evidence="4">The sequence shown here is derived from an EMBL/GenBank/DDBJ whole genome shotgun (WGS) entry which is preliminary data.</text>
</comment>
<gene>
    <name evidence="4" type="primary">sigJ</name>
    <name evidence="4" type="ORF">ACFOZY_01515</name>
</gene>
<dbReference type="InterPro" id="IPR013249">
    <property type="entry name" value="RNA_pol_sigma70_r4_t2"/>
</dbReference>
<comment type="subunit">
    <text evidence="1">Interacts transiently with the RNA polymerase catalytic core formed by RpoA, RpoB, RpoC and RpoZ (2 alpha, 1 beta, 1 beta' and 1 omega subunit) to form the RNA polymerase holoenzyme that can initiate transcription.</text>
</comment>
<evidence type="ECO:0000313" key="4">
    <source>
        <dbReference type="EMBL" id="MFC4409107.1"/>
    </source>
</evidence>
<reference evidence="5" key="1">
    <citation type="journal article" date="2019" name="Int. J. Syst. Evol. Microbiol.">
        <title>The Global Catalogue of Microorganisms (GCM) 10K type strain sequencing project: providing services to taxonomists for standard genome sequencing and annotation.</title>
        <authorList>
            <consortium name="The Broad Institute Genomics Platform"/>
            <consortium name="The Broad Institute Genome Sequencing Center for Infectious Disease"/>
            <person name="Wu L."/>
            <person name="Ma J."/>
        </authorList>
    </citation>
    <scope>NUCLEOTIDE SEQUENCE [LARGE SCALE GENOMIC DNA]</scope>
    <source>
        <strain evidence="5">CCUG 59778</strain>
    </source>
</reference>
<dbReference type="InterPro" id="IPR013324">
    <property type="entry name" value="RNA_pol_sigma_r3/r4-like"/>
</dbReference>
<evidence type="ECO:0000259" key="3">
    <source>
        <dbReference type="Pfam" id="PF08281"/>
    </source>
</evidence>
<dbReference type="PANTHER" id="PTHR30173:SF36">
    <property type="entry name" value="ECF RNA POLYMERASE SIGMA FACTOR SIGJ"/>
    <property type="match status" value="1"/>
</dbReference>
<dbReference type="SUPFAM" id="SSF88946">
    <property type="entry name" value="Sigma2 domain of RNA polymerase sigma factors"/>
    <property type="match status" value="1"/>
</dbReference>
<dbReference type="NCBIfam" id="NF007214">
    <property type="entry name" value="PRK09636.1"/>
    <property type="match status" value="1"/>
</dbReference>
<evidence type="ECO:0000259" key="2">
    <source>
        <dbReference type="Pfam" id="PF04542"/>
    </source>
</evidence>
<accession>A0ABV8X398</accession>
<name>A0ABV8X398_9LACT</name>
<dbReference type="SUPFAM" id="SSF88659">
    <property type="entry name" value="Sigma3 and sigma4 domains of RNA polymerase sigma factors"/>
    <property type="match status" value="1"/>
</dbReference>
<sequence length="289" mass="32889">MDIAELYRTYKSLCFSISYQLTGSISDAEDVVQDVFLKLSTVTITDLEEPKAYLCKMTVNRCYDVLKSGKVKREQYVGPWLPEPLPTGKNQLEELVERSELLNYGMLVLLERLTIVERTVFVLREALGFEYAEIAKIVGKNEVNCRKILSRTKEKIELSDRGELQSNPPTVEWIHQFLGALELGQMDQVITLLSEDVTLLSDGGGKVSAALKPIVSRDFVLRFIMGIFQNASKKEEEIRFELTELNGETGVIVWSKDEIMTVALVHIESGMAKNFYFIRNPEKLNHLSR</sequence>
<dbReference type="Pfam" id="PF04542">
    <property type="entry name" value="Sigma70_r2"/>
    <property type="match status" value="1"/>
</dbReference>
<dbReference type="SUPFAM" id="SSF54427">
    <property type="entry name" value="NTF2-like"/>
    <property type="match status" value="1"/>
</dbReference>
<dbReference type="Proteomes" id="UP001595817">
    <property type="component" value="Unassembled WGS sequence"/>
</dbReference>
<feature type="domain" description="RNA polymerase sigma-70 region 2" evidence="2">
    <location>
        <begin position="6"/>
        <end position="68"/>
    </location>
</feature>
<protein>
    <submittedName>
        <fullName evidence="4">RNA polymerase sigma factor SigJ</fullName>
    </submittedName>
</protein>
<dbReference type="Gene3D" id="1.10.10.10">
    <property type="entry name" value="Winged helix-like DNA-binding domain superfamily/Winged helix DNA-binding domain"/>
    <property type="match status" value="1"/>
</dbReference>
<dbReference type="Gene3D" id="1.10.1740.10">
    <property type="match status" value="1"/>
</dbReference>
<organism evidence="4 5">
    <name type="scientific">Chungangia koreensis</name>
    <dbReference type="NCBI Taxonomy" id="752657"/>
    <lineage>
        <taxon>Bacteria</taxon>
        <taxon>Bacillati</taxon>
        <taxon>Bacillota</taxon>
        <taxon>Bacilli</taxon>
        <taxon>Lactobacillales</taxon>
        <taxon>Chungangia</taxon>
    </lineage>
</organism>
<dbReference type="Pfam" id="PF08281">
    <property type="entry name" value="Sigma70_r4_2"/>
    <property type="match status" value="1"/>
</dbReference>
<dbReference type="InterPro" id="IPR052704">
    <property type="entry name" value="ECF_Sigma-70_Domain"/>
</dbReference>
<keyword evidence="5" id="KW-1185">Reference proteome</keyword>
<dbReference type="InterPro" id="IPR036388">
    <property type="entry name" value="WH-like_DNA-bd_sf"/>
</dbReference>
<dbReference type="InterPro" id="IPR007627">
    <property type="entry name" value="RNA_pol_sigma70_r2"/>
</dbReference>
<evidence type="ECO:0000313" key="5">
    <source>
        <dbReference type="Proteomes" id="UP001595817"/>
    </source>
</evidence>
<evidence type="ECO:0000256" key="1">
    <source>
        <dbReference type="ARBA" id="ARBA00011344"/>
    </source>
</evidence>
<dbReference type="EMBL" id="JBHSEC010000001">
    <property type="protein sequence ID" value="MFC4409107.1"/>
    <property type="molecule type" value="Genomic_DNA"/>
</dbReference>
<dbReference type="InterPro" id="IPR013325">
    <property type="entry name" value="RNA_pol_sigma_r2"/>
</dbReference>
<dbReference type="InterPro" id="IPR032710">
    <property type="entry name" value="NTF2-like_dom_sf"/>
</dbReference>
<dbReference type="NCBIfam" id="TIGR02937">
    <property type="entry name" value="sigma70-ECF"/>
    <property type="match status" value="1"/>
</dbReference>
<dbReference type="RefSeq" id="WP_378151511.1">
    <property type="nucleotide sequence ID" value="NZ_JBHSEC010000001.1"/>
</dbReference>
<dbReference type="InterPro" id="IPR014284">
    <property type="entry name" value="RNA_pol_sigma-70_dom"/>
</dbReference>
<feature type="domain" description="RNA polymerase sigma factor 70 region 4 type 2" evidence="3">
    <location>
        <begin position="108"/>
        <end position="156"/>
    </location>
</feature>
<proteinExistence type="predicted"/>
<dbReference type="PANTHER" id="PTHR30173">
    <property type="entry name" value="SIGMA 19 FACTOR"/>
    <property type="match status" value="1"/>
</dbReference>